<organism evidence="1 2">
    <name type="scientific">Rhizobium rhizogenes</name>
    <name type="common">Agrobacterium rhizogenes</name>
    <dbReference type="NCBI Taxonomy" id="359"/>
    <lineage>
        <taxon>Bacteria</taxon>
        <taxon>Pseudomonadati</taxon>
        <taxon>Pseudomonadota</taxon>
        <taxon>Alphaproteobacteria</taxon>
        <taxon>Hyphomicrobiales</taxon>
        <taxon>Rhizobiaceae</taxon>
        <taxon>Rhizobium/Agrobacterium group</taxon>
        <taxon>Rhizobium</taxon>
    </lineage>
</organism>
<dbReference type="Gene3D" id="3.30.1540.10">
    <property type="entry name" value="formyl-coa transferase, domain 3"/>
    <property type="match status" value="1"/>
</dbReference>
<evidence type="ECO:0000313" key="1">
    <source>
        <dbReference type="EMBL" id="TRA88018.1"/>
    </source>
</evidence>
<dbReference type="Proteomes" id="UP000320858">
    <property type="component" value="Unassembled WGS sequence"/>
</dbReference>
<name>A0AA94VCJ9_RHIRH</name>
<dbReference type="AlphaFoldDB" id="A0AA94VCJ9"/>
<accession>A0AA94VCJ9</accession>
<dbReference type="InterPro" id="IPR044855">
    <property type="entry name" value="CoA-Trfase_III_dom3_sf"/>
</dbReference>
<dbReference type="InterPro" id="IPR050509">
    <property type="entry name" value="CoA-transferase_III"/>
</dbReference>
<dbReference type="Pfam" id="PF02515">
    <property type="entry name" value="CoA_transf_3"/>
    <property type="match status" value="2"/>
</dbReference>
<dbReference type="InterPro" id="IPR003673">
    <property type="entry name" value="CoA-Trfase_fam_III"/>
</dbReference>
<dbReference type="PANTHER" id="PTHR48228">
    <property type="entry name" value="SUCCINYL-COA--D-CITRAMALATE COA-TRANSFERASE"/>
    <property type="match status" value="1"/>
</dbReference>
<dbReference type="PANTHER" id="PTHR48228:SF5">
    <property type="entry name" value="ALPHA-METHYLACYL-COA RACEMASE"/>
    <property type="match status" value="1"/>
</dbReference>
<gene>
    <name evidence="1" type="ORF">EXN24_15795</name>
</gene>
<proteinExistence type="predicted"/>
<dbReference type="RefSeq" id="WP_013637020.1">
    <property type="nucleotide sequence ID" value="NZ_SGOB01000003.1"/>
</dbReference>
<keyword evidence="1" id="KW-0808">Transferase</keyword>
<dbReference type="EMBL" id="SGOB01000003">
    <property type="protein sequence ID" value="TRA88018.1"/>
    <property type="molecule type" value="Genomic_DNA"/>
</dbReference>
<dbReference type="Gene3D" id="3.40.50.10540">
    <property type="entry name" value="Crotonobetainyl-coa:carnitine coa-transferase, domain 1"/>
    <property type="match status" value="3"/>
</dbReference>
<dbReference type="InterPro" id="IPR023606">
    <property type="entry name" value="CoA-Trfase_III_dom_1_sf"/>
</dbReference>
<evidence type="ECO:0000313" key="2">
    <source>
        <dbReference type="Proteomes" id="UP000320858"/>
    </source>
</evidence>
<sequence>MTSIARSTLPLSGVRVVDFGQYIAGPAVAMILGDLGATVVHIDPPSGPLWDNPANAILNRNKLIVALDLKTEKGLLEAKALVAEADIVIENFRPGVLARLGIDFSTLRKSRPELITLSIPGFASDDELRRDWRAFETVIAASSGVFTDMGLNRVLMGINPSFSPLPLSSAYGTMLAASATVLALQARERTGHGDHIEVPLASAVMEGLSYNSILIDDYPLRYKTQREREIERRRGEDLQMDMSFDDLQEFLDPFYRSYRCADGRMFYVVCPSHKNHAKRCLQALGIYDELVAEGLREEEDTYLPVSQWSSDVSLGVYPLPKFWADKIAARMKDVFLTKTASEWERIFGEGLFPGAPQRWLKEWIADDHAKAAGLMIEVDDPIFGRMTQPGPMAWLQESAESMLTPSPRRWGTAKEALALLAGMEHPSLPVVANEAPGGWLDGVKVLDLCNVIAGPHSVAYLARFGAEVIKIDPAKPLYDCWNTVIFGMSHMRGKQSVLPDGRIVFEELVRSVDVVVWNATDRQVKAMGLDAQSLKALNPQAIFCQLDCFGGVRTGPRTDYLGYDDLVQSATGIMLRFGGSMDTPEEHAHVGTIDVMCGFGAALGIAAALYQKSRTGVIGRPRTSLSALTGLAQIPFCYDYANRGPFDEPSGRETKGYNALSQLYETASGDHILLCASEVDLPRFGRAAGLEAIVEMAASDREAYLAKAFMTAPAETWQQRLQKADIGVSLCENIEEIRSRSARIADGTPGIDRGSYSFSVFPDHPSGHTVTQLDPFAIRPAVGKVTAITPAEKYGASTRAVLRDLNYTDNEIDRLIASGTISESWSAEYLPS</sequence>
<reference evidence="1 2" key="1">
    <citation type="journal article" date="2019" name="Appl. Microbiol. Biotechnol.">
        <title>Differential efficiency of wild type rhizogenic strains for rol gene transformation of plants.</title>
        <authorList>
            <person name="Desmet S."/>
            <person name="De Keyser E."/>
            <person name="Van Vaerenbergh J."/>
            <person name="Baeyen S."/>
            <person name="Van Huylenbroeck J."/>
            <person name="Geelen D."/>
            <person name="Dhooghe E."/>
        </authorList>
    </citation>
    <scope>NUCLEOTIDE SEQUENCE [LARGE SCALE GENOMIC DNA]</scope>
    <source>
        <strain evidence="1 2">B 4.1</strain>
    </source>
</reference>
<protein>
    <submittedName>
        <fullName evidence="1">CoA transferase</fullName>
    </submittedName>
</protein>
<dbReference type="SUPFAM" id="SSF89796">
    <property type="entry name" value="CoA-transferase family III (CaiB/BaiF)"/>
    <property type="match status" value="2"/>
</dbReference>
<comment type="caution">
    <text evidence="1">The sequence shown here is derived from an EMBL/GenBank/DDBJ whole genome shotgun (WGS) entry which is preliminary data.</text>
</comment>
<dbReference type="GO" id="GO:0016740">
    <property type="term" value="F:transferase activity"/>
    <property type="evidence" value="ECO:0007669"/>
    <property type="project" value="UniProtKB-KW"/>
</dbReference>